<feature type="non-terminal residue" evidence="2">
    <location>
        <position position="1"/>
    </location>
</feature>
<dbReference type="InterPro" id="IPR031025">
    <property type="entry name" value="LruC_dom"/>
</dbReference>
<dbReference type="RefSeq" id="WP_371735001.1">
    <property type="nucleotide sequence ID" value="NZ_JBGONM010000055.1"/>
</dbReference>
<reference evidence="2 3" key="1">
    <citation type="submission" date="2024-06" db="EMBL/GenBank/DDBJ databases">
        <authorList>
            <person name="Steensen K."/>
            <person name="Seneca J."/>
            <person name="Bartlau N."/>
            <person name="Yu A.X."/>
            <person name="Polz M.F."/>
        </authorList>
    </citation>
    <scope>NUCLEOTIDE SEQUENCE [LARGE SCALE GENOMIC DNA]</scope>
    <source>
        <strain evidence="2 3">1F260</strain>
    </source>
</reference>
<evidence type="ECO:0000313" key="3">
    <source>
        <dbReference type="Proteomes" id="UP001569154"/>
    </source>
</evidence>
<organism evidence="2 3">
    <name type="scientific">Enterovibrio norvegicus</name>
    <dbReference type="NCBI Taxonomy" id="188144"/>
    <lineage>
        <taxon>Bacteria</taxon>
        <taxon>Pseudomonadati</taxon>
        <taxon>Pseudomonadota</taxon>
        <taxon>Gammaproteobacteria</taxon>
        <taxon>Vibrionales</taxon>
        <taxon>Vibrionaceae</taxon>
        <taxon>Enterovibrio</taxon>
    </lineage>
</organism>
<accession>A0ABV4L712</accession>
<evidence type="ECO:0000259" key="1">
    <source>
        <dbReference type="Pfam" id="PF16130"/>
    </source>
</evidence>
<dbReference type="NCBIfam" id="TIGR04456">
    <property type="entry name" value="LruC_dom"/>
    <property type="match status" value="1"/>
</dbReference>
<comment type="caution">
    <text evidence="2">The sequence shown here is derived from an EMBL/GenBank/DDBJ whole genome shotgun (WGS) entry which is preliminary data.</text>
</comment>
<feature type="domain" description="DUF4842" evidence="1">
    <location>
        <begin position="2"/>
        <end position="82"/>
    </location>
</feature>
<sequence length="97" mass="11271">GLEIHLADQAPTEQFDTYWYGWWSDDSNPGADRYFKTSDNHPWALLINDAWSWPREHVDLVDAYSEFAGYAESSGDNNQLWYLLEKATADKTYSSEE</sequence>
<proteinExistence type="predicted"/>
<evidence type="ECO:0000313" key="2">
    <source>
        <dbReference type="EMBL" id="MEZ8083249.1"/>
    </source>
</evidence>
<gene>
    <name evidence="2" type="ORF">ACED35_19215</name>
</gene>
<dbReference type="Pfam" id="PF16130">
    <property type="entry name" value="DUF4842"/>
    <property type="match status" value="1"/>
</dbReference>
<dbReference type="EMBL" id="JBGONM010000055">
    <property type="protein sequence ID" value="MEZ8083249.1"/>
    <property type="molecule type" value="Genomic_DNA"/>
</dbReference>
<keyword evidence="3" id="KW-1185">Reference proteome</keyword>
<dbReference type="Proteomes" id="UP001569154">
    <property type="component" value="Unassembled WGS sequence"/>
</dbReference>
<protein>
    <submittedName>
        <fullName evidence="2">LruC domain-containing protein</fullName>
    </submittedName>
</protein>
<dbReference type="InterPro" id="IPR032295">
    <property type="entry name" value="DUF4842"/>
</dbReference>
<name>A0ABV4L712_9GAMM</name>